<gene>
    <name evidence="3" type="ORF">OJ1715_A07.22</name>
    <name evidence="2" type="ORF">P0589E08.5</name>
</gene>
<evidence type="ECO:0000313" key="4">
    <source>
        <dbReference type="Proteomes" id="UP000000763"/>
    </source>
</evidence>
<dbReference type="EMBL" id="AP003848">
    <property type="protein sequence ID" value="BAD30378.1"/>
    <property type="molecule type" value="Genomic_DNA"/>
</dbReference>
<dbReference type="EMBL" id="AP004379">
    <property type="protein sequence ID" value="BAC83578.1"/>
    <property type="molecule type" value="Genomic_DNA"/>
</dbReference>
<name>Q6ZDQ0_ORYSJ</name>
<sequence>MKQGTGDDTKERAGAVEVRSKQRREKCEAGSSPEPNNLGALGKEGDEKDRRRNEEEGMRKHTGRRIDVATMLGFGWEIRIDVGWRRVSK</sequence>
<evidence type="ECO:0000256" key="1">
    <source>
        <dbReference type="SAM" id="MobiDB-lite"/>
    </source>
</evidence>
<dbReference type="Proteomes" id="UP000000763">
    <property type="component" value="Chromosome 7"/>
</dbReference>
<evidence type="ECO:0000313" key="3">
    <source>
        <dbReference type="EMBL" id="BAD30378.1"/>
    </source>
</evidence>
<feature type="compositionally biased region" description="Basic and acidic residues" evidence="1">
    <location>
        <begin position="1"/>
        <end position="28"/>
    </location>
</feature>
<dbReference type="AlphaFoldDB" id="Q6ZDQ0"/>
<feature type="compositionally biased region" description="Basic and acidic residues" evidence="1">
    <location>
        <begin position="43"/>
        <end position="62"/>
    </location>
</feature>
<proteinExistence type="predicted"/>
<reference evidence="4" key="3">
    <citation type="journal article" date="2005" name="Nature">
        <title>The map-based sequence of the rice genome.</title>
        <authorList>
            <consortium name="International rice genome sequencing project (IRGSP)"/>
            <person name="Matsumoto T."/>
            <person name="Wu J."/>
            <person name="Kanamori H."/>
            <person name="Katayose Y."/>
            <person name="Fujisawa M."/>
            <person name="Namiki N."/>
            <person name="Mizuno H."/>
            <person name="Yamamoto K."/>
            <person name="Antonio B.A."/>
            <person name="Baba T."/>
            <person name="Sakata K."/>
            <person name="Nagamura Y."/>
            <person name="Aoki H."/>
            <person name="Arikawa K."/>
            <person name="Arita K."/>
            <person name="Bito T."/>
            <person name="Chiden Y."/>
            <person name="Fujitsuka N."/>
            <person name="Fukunaka R."/>
            <person name="Hamada M."/>
            <person name="Harada C."/>
            <person name="Hayashi A."/>
            <person name="Hijishita S."/>
            <person name="Honda M."/>
            <person name="Hosokawa S."/>
            <person name="Ichikawa Y."/>
            <person name="Idonuma A."/>
            <person name="Iijima M."/>
            <person name="Ikeda M."/>
            <person name="Ikeno M."/>
            <person name="Ito K."/>
            <person name="Ito S."/>
            <person name="Ito T."/>
            <person name="Ito Y."/>
            <person name="Ito Y."/>
            <person name="Iwabuchi A."/>
            <person name="Kamiya K."/>
            <person name="Karasawa W."/>
            <person name="Kurita K."/>
            <person name="Katagiri S."/>
            <person name="Kikuta A."/>
            <person name="Kobayashi H."/>
            <person name="Kobayashi N."/>
            <person name="Machita K."/>
            <person name="Maehara T."/>
            <person name="Masukawa M."/>
            <person name="Mizubayashi T."/>
            <person name="Mukai Y."/>
            <person name="Nagasaki H."/>
            <person name="Nagata Y."/>
            <person name="Naito S."/>
            <person name="Nakashima M."/>
            <person name="Nakama Y."/>
            <person name="Nakamichi Y."/>
            <person name="Nakamura M."/>
            <person name="Meguro A."/>
            <person name="Negishi M."/>
            <person name="Ohta I."/>
            <person name="Ohta T."/>
            <person name="Okamoto M."/>
            <person name="Ono N."/>
            <person name="Saji S."/>
            <person name="Sakaguchi M."/>
            <person name="Sakai K."/>
            <person name="Shibata M."/>
            <person name="Shimokawa T."/>
            <person name="Song J."/>
            <person name="Takazaki Y."/>
            <person name="Terasawa K."/>
            <person name="Tsugane M."/>
            <person name="Tsuji K."/>
            <person name="Ueda S."/>
            <person name="Waki K."/>
            <person name="Yamagata H."/>
            <person name="Yamamoto M."/>
            <person name="Yamamoto S."/>
            <person name="Yamane H."/>
            <person name="Yoshiki S."/>
            <person name="Yoshihara R."/>
            <person name="Yukawa K."/>
            <person name="Zhong H."/>
            <person name="Yano M."/>
            <person name="Yuan Q."/>
            <person name="Ouyang S."/>
            <person name="Liu J."/>
            <person name="Jones K.M."/>
            <person name="Gansberger K."/>
            <person name="Moffat K."/>
            <person name="Hill J."/>
            <person name="Bera J."/>
            <person name="Fadrosh D."/>
            <person name="Jin S."/>
            <person name="Johri S."/>
            <person name="Kim M."/>
            <person name="Overton L."/>
            <person name="Reardon M."/>
            <person name="Tsitrin T."/>
            <person name="Vuong H."/>
            <person name="Weaver B."/>
            <person name="Ciecko A."/>
            <person name="Tallon L."/>
            <person name="Jackson J."/>
            <person name="Pai G."/>
            <person name="Aken S.V."/>
            <person name="Utterback T."/>
            <person name="Reidmuller S."/>
            <person name="Feldblyum T."/>
            <person name="Hsiao J."/>
            <person name="Zismann V."/>
            <person name="Iobst S."/>
            <person name="de Vazeille A.R."/>
            <person name="Buell C.R."/>
            <person name="Ying K."/>
            <person name="Li Y."/>
            <person name="Lu T."/>
            <person name="Huang Y."/>
            <person name="Zhao Q."/>
            <person name="Feng Q."/>
            <person name="Zhang L."/>
            <person name="Zhu J."/>
            <person name="Weng Q."/>
            <person name="Mu J."/>
            <person name="Lu Y."/>
            <person name="Fan D."/>
            <person name="Liu Y."/>
            <person name="Guan J."/>
            <person name="Zhang Y."/>
            <person name="Yu S."/>
            <person name="Liu X."/>
            <person name="Zhang Y."/>
            <person name="Hong G."/>
            <person name="Han B."/>
            <person name="Choisne N."/>
            <person name="Demange N."/>
            <person name="Orjeda G."/>
            <person name="Samain S."/>
            <person name="Cattolico L."/>
            <person name="Pelletier E."/>
            <person name="Couloux A."/>
            <person name="Segurens B."/>
            <person name="Wincker P."/>
            <person name="D'Hont A."/>
            <person name="Scarpelli C."/>
            <person name="Weissenbach J."/>
            <person name="Salanoubat M."/>
            <person name="Quetier F."/>
            <person name="Yu Y."/>
            <person name="Kim H.R."/>
            <person name="Rambo T."/>
            <person name="Currie J."/>
            <person name="Collura K."/>
            <person name="Luo M."/>
            <person name="Yang T."/>
            <person name="Ammiraju J.S.S."/>
            <person name="Engler F."/>
            <person name="Soderlund C."/>
            <person name="Wing R.A."/>
            <person name="Palmer L.E."/>
            <person name="de la Bastide M."/>
            <person name="Spiegel L."/>
            <person name="Nascimento L."/>
            <person name="Zutavern T."/>
            <person name="O'Shaughnessy A."/>
            <person name="Dike S."/>
            <person name="Dedhia N."/>
            <person name="Preston R."/>
            <person name="Balija V."/>
            <person name="McCombie W.R."/>
            <person name="Chow T."/>
            <person name="Chen H."/>
            <person name="Chung M."/>
            <person name="Chen C."/>
            <person name="Shaw J."/>
            <person name="Wu H."/>
            <person name="Hsiao K."/>
            <person name="Chao Y."/>
            <person name="Chu M."/>
            <person name="Cheng C."/>
            <person name="Hour A."/>
            <person name="Lee P."/>
            <person name="Lin S."/>
            <person name="Lin Y."/>
            <person name="Liou J."/>
            <person name="Liu S."/>
            <person name="Hsing Y."/>
            <person name="Raghuvanshi S."/>
            <person name="Mohanty A."/>
            <person name="Bharti A.K."/>
            <person name="Gaur A."/>
            <person name="Gupta V."/>
            <person name="Kumar D."/>
            <person name="Ravi V."/>
            <person name="Vij S."/>
            <person name="Kapur A."/>
            <person name="Khurana P."/>
            <person name="Khurana P."/>
            <person name="Khurana J.P."/>
            <person name="Tyagi A.K."/>
            <person name="Gaikwad K."/>
            <person name="Singh A."/>
            <person name="Dalal V."/>
            <person name="Srivastava S."/>
            <person name="Dixit A."/>
            <person name="Pal A.K."/>
            <person name="Ghazi I.A."/>
            <person name="Yadav M."/>
            <person name="Pandit A."/>
            <person name="Bhargava A."/>
            <person name="Sureshbabu K."/>
            <person name="Batra K."/>
            <person name="Sharma T.R."/>
            <person name="Mohapatra T."/>
            <person name="Singh N.K."/>
            <person name="Messing J."/>
            <person name="Nelson A.B."/>
            <person name="Fuks G."/>
            <person name="Kavchok S."/>
            <person name="Keizer G."/>
            <person name="Linton E."/>
            <person name="Llaca V."/>
            <person name="Song R."/>
            <person name="Tanyolac B."/>
            <person name="Young S."/>
            <person name="Ho-Il K."/>
            <person name="Hahn J.H."/>
            <person name="Sangsakoo G."/>
            <person name="Vanavichit A."/>
            <person name="de Mattos Luiz.A.T."/>
            <person name="Zimmer P.D."/>
            <person name="Malone G."/>
            <person name="Dellagostin O."/>
            <person name="de Oliveira A.C."/>
            <person name="Bevan M."/>
            <person name="Bancroft I."/>
            <person name="Minx P."/>
            <person name="Cordum H."/>
            <person name="Wilson R."/>
            <person name="Cheng Z."/>
            <person name="Jin W."/>
            <person name="Jiang J."/>
            <person name="Leong S.A."/>
            <person name="Iwama H."/>
            <person name="Gojobori T."/>
            <person name="Itoh T."/>
            <person name="Niimura Y."/>
            <person name="Fujii Y."/>
            <person name="Habara T."/>
            <person name="Sakai H."/>
            <person name="Sato Y."/>
            <person name="Wilson G."/>
            <person name="Kumar K."/>
            <person name="McCouch S."/>
            <person name="Juretic N."/>
            <person name="Hoen D."/>
            <person name="Wright S."/>
            <person name="Bruskiewich R."/>
            <person name="Bureau T."/>
            <person name="Miyao A."/>
            <person name="Hirochika H."/>
            <person name="Nishikawa T."/>
            <person name="Kadowaki K."/>
            <person name="Sugiura M."/>
            <person name="Burr B."/>
            <person name="Sasaki T."/>
        </authorList>
    </citation>
    <scope>NUCLEOTIDE SEQUENCE [LARGE SCALE GENOMIC DNA]</scope>
    <source>
        <strain evidence="4">cv. Nipponbare</strain>
    </source>
</reference>
<accession>Q6ZDQ0</accession>
<organism evidence="2 4">
    <name type="scientific">Oryza sativa subsp. japonica</name>
    <name type="common">Rice</name>
    <dbReference type="NCBI Taxonomy" id="39947"/>
    <lineage>
        <taxon>Eukaryota</taxon>
        <taxon>Viridiplantae</taxon>
        <taxon>Streptophyta</taxon>
        <taxon>Embryophyta</taxon>
        <taxon>Tracheophyta</taxon>
        <taxon>Spermatophyta</taxon>
        <taxon>Magnoliopsida</taxon>
        <taxon>Liliopsida</taxon>
        <taxon>Poales</taxon>
        <taxon>Poaceae</taxon>
        <taxon>BOP clade</taxon>
        <taxon>Oryzoideae</taxon>
        <taxon>Oryzeae</taxon>
        <taxon>Oryzinae</taxon>
        <taxon>Oryza</taxon>
        <taxon>Oryza sativa</taxon>
    </lineage>
</organism>
<reference evidence="2" key="2">
    <citation type="submission" date="2001-11" db="EMBL/GenBank/DDBJ databases">
        <title>Oryza sativa nipponbare(GA3) genomic DNA, chromosome 7, PAC clone:P0589E08.</title>
        <authorList>
            <person name="Sasaki T."/>
            <person name="Matsumoto T."/>
            <person name="Yamamoto K."/>
        </authorList>
    </citation>
    <scope>NUCLEOTIDE SEQUENCE</scope>
</reference>
<evidence type="ECO:0000313" key="2">
    <source>
        <dbReference type="EMBL" id="BAC83578.1"/>
    </source>
</evidence>
<reference evidence="4" key="4">
    <citation type="journal article" date="2008" name="Nucleic Acids Res.">
        <title>The rice annotation project database (RAP-DB): 2008 update.</title>
        <authorList>
            <consortium name="The rice annotation project (RAP)"/>
        </authorList>
    </citation>
    <scope>GENOME REANNOTATION</scope>
    <source>
        <strain evidence="4">cv. Nipponbare</strain>
    </source>
</reference>
<protein>
    <submittedName>
        <fullName evidence="2">Uncharacterized protein</fullName>
    </submittedName>
</protein>
<feature type="region of interest" description="Disordered" evidence="1">
    <location>
        <begin position="1"/>
        <end position="62"/>
    </location>
</feature>
<reference evidence="3" key="1">
    <citation type="submission" date="2001-07" db="EMBL/GenBank/DDBJ databases">
        <title>Oryza sativa nipponbare(GA3) genomic DNA, chromosome 7, BAC clone:OJ1715_A07.</title>
        <authorList>
            <person name="Sasaki T."/>
            <person name="Matsumoto T."/>
            <person name="Yamamoto K."/>
        </authorList>
    </citation>
    <scope>NUCLEOTIDE SEQUENCE</scope>
</reference>